<protein>
    <submittedName>
        <fullName evidence="1">Uncharacterized protein</fullName>
    </submittedName>
</protein>
<evidence type="ECO:0000313" key="1">
    <source>
        <dbReference type="EMBL" id="RAI75913.1"/>
    </source>
</evidence>
<reference evidence="1 2" key="1">
    <citation type="submission" date="2018-06" db="EMBL/GenBank/DDBJ databases">
        <title>Spirosoma sp. HMF3257 Genome sequencing and assembly.</title>
        <authorList>
            <person name="Kang H."/>
            <person name="Cha I."/>
            <person name="Kim H."/>
            <person name="Kang J."/>
            <person name="Joh K."/>
        </authorList>
    </citation>
    <scope>NUCLEOTIDE SEQUENCE [LARGE SCALE GENOMIC DNA]</scope>
    <source>
        <strain evidence="1 2">HMF3257</strain>
    </source>
</reference>
<evidence type="ECO:0000313" key="2">
    <source>
        <dbReference type="Proteomes" id="UP000249016"/>
    </source>
</evidence>
<sequence length="304" mass="35038">MLLYAYRTIINLTTYALLALTWERSLRKPALNQLPEECLELIKNTLFTANSSDKKLSNLDLLKKLGLFLTADQQDKFISQFAILISELDENEYRWALDDLESKVKNQEHYRAYFPASPDPDAFTFCLETEHSLAIIMILFGFWVNYSLTSIKDIGFLKFHRLKERTYLHRIVQLQYGHVSVKPDDDQFSIPTPLETTSIILHLHDKWSSGGLNLSPFLIDRNALIRAPKADLHYLLSFSTQGKGAFCYRKLNSYEGTWDIPSKEKPKSVLPTKEAKEEAIYHALLKKQITAFAQTVLNKSLDEL</sequence>
<comment type="caution">
    <text evidence="1">The sequence shown here is derived from an EMBL/GenBank/DDBJ whole genome shotgun (WGS) entry which is preliminary data.</text>
</comment>
<gene>
    <name evidence="1" type="ORF">HMF3257_20240</name>
</gene>
<dbReference type="EMBL" id="QLII01000001">
    <property type="protein sequence ID" value="RAI75913.1"/>
    <property type="molecule type" value="Genomic_DNA"/>
</dbReference>
<accession>A0A327NM87</accession>
<dbReference type="AlphaFoldDB" id="A0A327NM87"/>
<proteinExistence type="predicted"/>
<keyword evidence="2" id="KW-1185">Reference proteome</keyword>
<organism evidence="1 2">
    <name type="scientific">Spirosoma telluris</name>
    <dbReference type="NCBI Taxonomy" id="2183553"/>
    <lineage>
        <taxon>Bacteria</taxon>
        <taxon>Pseudomonadati</taxon>
        <taxon>Bacteroidota</taxon>
        <taxon>Cytophagia</taxon>
        <taxon>Cytophagales</taxon>
        <taxon>Cytophagaceae</taxon>
        <taxon>Spirosoma</taxon>
    </lineage>
</organism>
<dbReference type="Proteomes" id="UP000249016">
    <property type="component" value="Unassembled WGS sequence"/>
</dbReference>
<name>A0A327NM87_9BACT</name>